<keyword evidence="1" id="KW-0472">Membrane</keyword>
<sequence>MFIALFFYLDSMVIVYVMIADRCSLGFFVFCIIFAGMN</sequence>
<evidence type="ECO:0000313" key="3">
    <source>
        <dbReference type="Proteomes" id="UP000184192"/>
    </source>
</evidence>
<dbReference type="AlphaFoldDB" id="A0A1M6HDC1"/>
<evidence type="ECO:0000256" key="1">
    <source>
        <dbReference type="SAM" id="Phobius"/>
    </source>
</evidence>
<name>A0A1M6HDC1_9BACE</name>
<reference evidence="3" key="1">
    <citation type="submission" date="2016-11" db="EMBL/GenBank/DDBJ databases">
        <authorList>
            <person name="Varghese N."/>
            <person name="Submissions S."/>
        </authorList>
    </citation>
    <scope>NUCLEOTIDE SEQUENCE [LARGE SCALE GENOMIC DNA]</scope>
    <source>
        <strain evidence="3">DSM 26884</strain>
    </source>
</reference>
<evidence type="ECO:0000313" key="2">
    <source>
        <dbReference type="EMBL" id="SHJ20154.1"/>
    </source>
</evidence>
<dbReference type="Proteomes" id="UP000184192">
    <property type="component" value="Unassembled WGS sequence"/>
</dbReference>
<feature type="transmembrane region" description="Helical" evidence="1">
    <location>
        <begin position="12"/>
        <end position="35"/>
    </location>
</feature>
<protein>
    <submittedName>
        <fullName evidence="2">Uncharacterized protein</fullName>
    </submittedName>
</protein>
<accession>A0A1M6HDC1</accession>
<keyword evidence="1" id="KW-0812">Transmembrane</keyword>
<dbReference type="EMBL" id="FQZN01000018">
    <property type="protein sequence ID" value="SHJ20154.1"/>
    <property type="molecule type" value="Genomic_DNA"/>
</dbReference>
<proteinExistence type="predicted"/>
<organism evidence="2 3">
    <name type="scientific">Bacteroides stercorirosoris</name>
    <dbReference type="NCBI Taxonomy" id="871324"/>
    <lineage>
        <taxon>Bacteria</taxon>
        <taxon>Pseudomonadati</taxon>
        <taxon>Bacteroidota</taxon>
        <taxon>Bacteroidia</taxon>
        <taxon>Bacteroidales</taxon>
        <taxon>Bacteroidaceae</taxon>
        <taxon>Bacteroides</taxon>
    </lineage>
</organism>
<keyword evidence="1" id="KW-1133">Transmembrane helix</keyword>
<gene>
    <name evidence="2" type="ORF">SAMN05444350_11810</name>
</gene>
<keyword evidence="3" id="KW-1185">Reference proteome</keyword>